<evidence type="ECO:0000256" key="3">
    <source>
        <dbReference type="ARBA" id="ARBA00022840"/>
    </source>
</evidence>
<evidence type="ECO:0000313" key="5">
    <source>
        <dbReference type="EMBL" id="QIZ20705.1"/>
    </source>
</evidence>
<dbReference type="RefSeq" id="WP_168606587.1">
    <property type="nucleotide sequence ID" value="NZ_CP038852.1"/>
</dbReference>
<feature type="domain" description="Carboxyltransferase" evidence="4">
    <location>
        <begin position="3"/>
        <end position="207"/>
    </location>
</feature>
<evidence type="ECO:0000256" key="2">
    <source>
        <dbReference type="ARBA" id="ARBA00022801"/>
    </source>
</evidence>
<dbReference type="Pfam" id="PF02682">
    <property type="entry name" value="CT_C_D"/>
    <property type="match status" value="1"/>
</dbReference>
<dbReference type="EMBL" id="CP038852">
    <property type="protein sequence ID" value="QIZ20705.1"/>
    <property type="molecule type" value="Genomic_DNA"/>
</dbReference>
<keyword evidence="1" id="KW-0547">Nucleotide-binding</keyword>
<dbReference type="InterPro" id="IPR029000">
    <property type="entry name" value="Cyclophilin-like_dom_sf"/>
</dbReference>
<keyword evidence="6" id="KW-1185">Reference proteome</keyword>
<evidence type="ECO:0000313" key="6">
    <source>
        <dbReference type="Proteomes" id="UP000501094"/>
    </source>
</evidence>
<keyword evidence="3" id="KW-0067">ATP-binding</keyword>
<dbReference type="SUPFAM" id="SSF50891">
    <property type="entry name" value="Cyclophilin-like"/>
    <property type="match status" value="1"/>
</dbReference>
<dbReference type="InterPro" id="IPR010016">
    <property type="entry name" value="PxpB"/>
</dbReference>
<dbReference type="SUPFAM" id="SSF160467">
    <property type="entry name" value="PH0987 N-terminal domain-like"/>
    <property type="match status" value="1"/>
</dbReference>
<proteinExistence type="predicted"/>
<evidence type="ECO:0000259" key="4">
    <source>
        <dbReference type="SMART" id="SM00796"/>
    </source>
</evidence>
<dbReference type="SMART" id="SM00796">
    <property type="entry name" value="AHS1"/>
    <property type="match status" value="1"/>
</dbReference>
<dbReference type="AlphaFoldDB" id="A0A6H1Q385"/>
<name>A0A6H1Q385_9PROT</name>
<accession>A0A6H1Q385</accession>
<dbReference type="Gene3D" id="3.30.1360.40">
    <property type="match status" value="1"/>
</dbReference>
<reference evidence="5 6" key="1">
    <citation type="journal article" date="2020" name="Nat. Microbiol.">
        <title>Lysogenic host-virus interactions in SAR11 marine bacteria.</title>
        <authorList>
            <person name="Morris R.M."/>
            <person name="Cain K.R."/>
            <person name="Hvorecny K.L."/>
            <person name="Kollman J.M."/>
        </authorList>
    </citation>
    <scope>NUCLEOTIDE SEQUENCE [LARGE SCALE GENOMIC DNA]</scope>
    <source>
        <strain evidence="5 6">NP1</strain>
    </source>
</reference>
<sequence length="228" mass="26260">MVKNISNLGDAAVYCDFGSEVNETINSSVIDYFHHISKLIKDKKIEGITNLTPSYNKLIISFDLAITNYKKIKYFIEGLTIKRDIKNNNQKIKIPVCCDDEYGLDFLRLIKKLNIDKDKILEMYFGKEYFCYMTGFIAGMPFLGDLNENIRCDRLETPRLKMPKGSVGITEQFANIYTFESPGGWNIIGNTPKKIFDDKNLVQPALVNPGDKVSFYQITKEEYLNWNE</sequence>
<dbReference type="GO" id="GO:0005524">
    <property type="term" value="F:ATP binding"/>
    <property type="evidence" value="ECO:0007669"/>
    <property type="project" value="UniProtKB-KW"/>
</dbReference>
<dbReference type="InterPro" id="IPR003833">
    <property type="entry name" value="CT_C_D"/>
</dbReference>
<gene>
    <name evidence="5" type="ORF">E5R92_02755</name>
</gene>
<evidence type="ECO:0000256" key="1">
    <source>
        <dbReference type="ARBA" id="ARBA00022741"/>
    </source>
</evidence>
<dbReference type="GO" id="GO:0016787">
    <property type="term" value="F:hydrolase activity"/>
    <property type="evidence" value="ECO:0007669"/>
    <property type="project" value="UniProtKB-KW"/>
</dbReference>
<organism evidence="5 6">
    <name type="scientific">Candidatus Pelagibacter giovannonii</name>
    <dbReference type="NCBI Taxonomy" id="2563896"/>
    <lineage>
        <taxon>Bacteria</taxon>
        <taxon>Pseudomonadati</taxon>
        <taxon>Pseudomonadota</taxon>
        <taxon>Alphaproteobacteria</taxon>
        <taxon>Candidatus Pelagibacterales</taxon>
        <taxon>Candidatus Pelagibacteraceae</taxon>
        <taxon>Candidatus Pelagibacter</taxon>
    </lineage>
</organism>
<dbReference type="PANTHER" id="PTHR34698">
    <property type="entry name" value="5-OXOPROLINASE SUBUNIT B"/>
    <property type="match status" value="1"/>
</dbReference>
<dbReference type="KEGG" id="peg:E5R92_02755"/>
<keyword evidence="2 5" id="KW-0378">Hydrolase</keyword>
<protein>
    <submittedName>
        <fullName evidence="5">Allophanate hydrolase subunit 1</fullName>
    </submittedName>
</protein>
<dbReference type="Gene3D" id="2.40.100.10">
    <property type="entry name" value="Cyclophilin-like"/>
    <property type="match status" value="1"/>
</dbReference>
<dbReference type="PANTHER" id="PTHR34698:SF2">
    <property type="entry name" value="5-OXOPROLINASE SUBUNIT B"/>
    <property type="match status" value="1"/>
</dbReference>
<dbReference type="Proteomes" id="UP000501094">
    <property type="component" value="Chromosome"/>
</dbReference>